<evidence type="ECO:0000259" key="6">
    <source>
        <dbReference type="PROSITE" id="PS50011"/>
    </source>
</evidence>
<dbReference type="EMBL" id="WOYG01000002">
    <property type="protein sequence ID" value="NLV11665.1"/>
    <property type="molecule type" value="Genomic_DNA"/>
</dbReference>
<dbReference type="InterPro" id="IPR011009">
    <property type="entry name" value="Kinase-like_dom_sf"/>
</dbReference>
<feature type="compositionally biased region" description="Low complexity" evidence="5">
    <location>
        <begin position="646"/>
        <end position="656"/>
    </location>
</feature>
<dbReference type="RefSeq" id="WP_170095408.1">
    <property type="nucleotide sequence ID" value="NZ_WOYG01000002.1"/>
</dbReference>
<dbReference type="Pfam" id="PF13646">
    <property type="entry name" value="HEAT_2"/>
    <property type="match status" value="2"/>
</dbReference>
<feature type="compositionally biased region" description="Polar residues" evidence="5">
    <location>
        <begin position="657"/>
        <end position="667"/>
    </location>
</feature>
<protein>
    <submittedName>
        <fullName evidence="7">Protein kinase</fullName>
    </submittedName>
</protein>
<dbReference type="InterPro" id="IPR011989">
    <property type="entry name" value="ARM-like"/>
</dbReference>
<name>A0A847UDU8_9EURY</name>
<keyword evidence="3 7" id="KW-0418">Kinase</keyword>
<keyword evidence="1" id="KW-0808">Transferase</keyword>
<dbReference type="GO" id="GO:0004674">
    <property type="term" value="F:protein serine/threonine kinase activity"/>
    <property type="evidence" value="ECO:0007669"/>
    <property type="project" value="TreeGrafter"/>
</dbReference>
<feature type="domain" description="Protein kinase" evidence="6">
    <location>
        <begin position="675"/>
        <end position="937"/>
    </location>
</feature>
<dbReference type="Gene3D" id="1.10.510.10">
    <property type="entry name" value="Transferase(Phosphotransferase) domain 1"/>
    <property type="match status" value="1"/>
</dbReference>
<gene>
    <name evidence="7" type="ORF">GOC74_17220</name>
</gene>
<dbReference type="PROSITE" id="PS50011">
    <property type="entry name" value="PROTEIN_KINASE_DOM"/>
    <property type="match status" value="1"/>
</dbReference>
<dbReference type="CDD" id="cd14014">
    <property type="entry name" value="STKc_PknB_like"/>
    <property type="match status" value="1"/>
</dbReference>
<dbReference type="InterPro" id="IPR000719">
    <property type="entry name" value="Prot_kinase_dom"/>
</dbReference>
<dbReference type="PANTHER" id="PTHR43289:SF6">
    <property type="entry name" value="SERINE_THREONINE-PROTEIN KINASE NEKL-3"/>
    <property type="match status" value="1"/>
</dbReference>
<dbReference type="PROSITE" id="PS00107">
    <property type="entry name" value="PROTEIN_KINASE_ATP"/>
    <property type="match status" value="1"/>
</dbReference>
<dbReference type="PROSITE" id="PS00108">
    <property type="entry name" value="PROTEIN_KINASE_ST"/>
    <property type="match status" value="1"/>
</dbReference>
<evidence type="ECO:0000256" key="4">
    <source>
        <dbReference type="ARBA" id="ARBA00022840"/>
    </source>
</evidence>
<keyword evidence="2" id="KW-0547">Nucleotide-binding</keyword>
<dbReference type="Gene3D" id="1.25.10.10">
    <property type="entry name" value="Leucine-rich Repeat Variant"/>
    <property type="match status" value="4"/>
</dbReference>
<dbReference type="AlphaFoldDB" id="A0A847UDU8"/>
<dbReference type="SUPFAM" id="SSF48371">
    <property type="entry name" value="ARM repeat"/>
    <property type="match status" value="1"/>
</dbReference>
<organism evidence="7 8">
    <name type="scientific">Halomicrobium mukohataei</name>
    <dbReference type="NCBI Taxonomy" id="57705"/>
    <lineage>
        <taxon>Archaea</taxon>
        <taxon>Methanobacteriati</taxon>
        <taxon>Methanobacteriota</taxon>
        <taxon>Stenosarchaea group</taxon>
        <taxon>Halobacteria</taxon>
        <taxon>Halobacteriales</taxon>
        <taxon>Haloarculaceae</taxon>
        <taxon>Halomicrobium</taxon>
    </lineage>
</organism>
<dbReference type="GO" id="GO:0005524">
    <property type="term" value="F:ATP binding"/>
    <property type="evidence" value="ECO:0007669"/>
    <property type="project" value="UniProtKB-KW"/>
</dbReference>
<evidence type="ECO:0000256" key="2">
    <source>
        <dbReference type="ARBA" id="ARBA00022741"/>
    </source>
</evidence>
<dbReference type="Pfam" id="PF00069">
    <property type="entry name" value="Pkinase"/>
    <property type="match status" value="1"/>
</dbReference>
<evidence type="ECO:0000313" key="8">
    <source>
        <dbReference type="Proteomes" id="UP000608662"/>
    </source>
</evidence>
<evidence type="ECO:0000256" key="5">
    <source>
        <dbReference type="SAM" id="MobiDB-lite"/>
    </source>
</evidence>
<accession>A0A847UDU8</accession>
<dbReference type="SMART" id="SM00567">
    <property type="entry name" value="EZ_HEAT"/>
    <property type="match status" value="6"/>
</dbReference>
<dbReference type="InterPro" id="IPR008271">
    <property type="entry name" value="Ser/Thr_kinase_AS"/>
</dbReference>
<comment type="caution">
    <text evidence="7">The sequence shown here is derived from an EMBL/GenBank/DDBJ whole genome shotgun (WGS) entry which is preliminary data.</text>
</comment>
<evidence type="ECO:0000313" key="7">
    <source>
        <dbReference type="EMBL" id="NLV11665.1"/>
    </source>
</evidence>
<evidence type="ECO:0000256" key="1">
    <source>
        <dbReference type="ARBA" id="ARBA00022679"/>
    </source>
</evidence>
<dbReference type="SUPFAM" id="SSF56112">
    <property type="entry name" value="Protein kinase-like (PK-like)"/>
    <property type="match status" value="1"/>
</dbReference>
<feature type="compositionally biased region" description="Basic and acidic residues" evidence="5">
    <location>
        <begin position="628"/>
        <end position="645"/>
    </location>
</feature>
<reference evidence="7" key="1">
    <citation type="submission" date="2019-12" db="EMBL/GenBank/DDBJ databases">
        <title>Whole-genome sequence of Halomicrobium mukohataei pws1.</title>
        <authorList>
            <person name="Verma D.K."/>
            <person name="Gopal K."/>
            <person name="Prasad E.S."/>
        </authorList>
    </citation>
    <scope>NUCLEOTIDE SEQUENCE</scope>
    <source>
        <strain evidence="7">Pws1</strain>
    </source>
</reference>
<dbReference type="InterPro" id="IPR004155">
    <property type="entry name" value="PBS_lyase_HEAT"/>
</dbReference>
<dbReference type="InterPro" id="IPR016024">
    <property type="entry name" value="ARM-type_fold"/>
</dbReference>
<keyword evidence="4" id="KW-0067">ATP-binding</keyword>
<dbReference type="SMART" id="SM00220">
    <property type="entry name" value="S_TKc"/>
    <property type="match status" value="1"/>
</dbReference>
<feature type="region of interest" description="Disordered" evidence="5">
    <location>
        <begin position="606"/>
        <end position="671"/>
    </location>
</feature>
<sequence>MSDTDEGEVELDEARAFLATLPDDPAAYTEADRSRIEELLLSDNHGVVHVTAQLVREAAARDPEAVASLVQPLIDAVVHTDRISRPTLVAAIAEFDRTRVAAAEPAFDRTPVARADPVGQYHRTLADTENEELARSKRAAALAAIYDLFPQQVRDTVPTLLDCLEPAEDDHGLLCEAAGKALGTIAGKDEQVRAQIVERFERELDRGALPNKGVVYGVRNLVTCRSDSGASLVEPLVEATMQSGVESAVSEASRWHVVGALETIAEDRPALLDPHVDRLTLLLTDDESMVRKGAIDLFGTLGETEPAVLERVADDLVAAADDSDPKIRRTVVTALAPLESRLAEAAERATRAHLSALSSAPDFEKSTVLGELGRLAEHCPDLVVDGLDGMVDHLDHQSWATRSSAASAIGRLGSERPAAVRPLIDQHATGAVVSAGTAPLLDLLDDAEESVRADAVDALGRIGAADRELADAVLSAVLAAVDDGDPLVEQRGLQALGQIGEAHPDVVTDDHVSSVVTRLGHVSAMVRAAAAEAIGAFAEGGRELRAARDPLVDLLDDYYPSPRAEACRALAALGAASAAEQIAPLRTHYDDDVRAAAQAALAALDYDPDGSTERDAESPADAASGSERPARTRSEATDHRVRDEQSATTSESASTAIPTGQPTQAPSLSLDYGDVETGRVVGRGGNAIVREGTVEIDGESRTVAVKEPVTEGTQTADDIAAFEREARQWERLSDRAHVVGVIDWDVEPLPWIALEYMDGGSLAARVGECDDRQALWICERVAKAVRHDQTGMAHLDLKPANILFESTPEGVWDVPKVADWGIARLLNEHGATAGGMTATYAAPEQFDPDTYGTPDSKTDIYQLGVVLYELLVGEPPFTGSDVAVMQSVLSEDPELPGERVDALPAGIDDTVETALAREPEHRFETIERLQSRLQAHLDEL</sequence>
<dbReference type="Proteomes" id="UP000608662">
    <property type="component" value="Unassembled WGS sequence"/>
</dbReference>
<dbReference type="InterPro" id="IPR017441">
    <property type="entry name" value="Protein_kinase_ATP_BS"/>
</dbReference>
<evidence type="ECO:0000256" key="3">
    <source>
        <dbReference type="ARBA" id="ARBA00022777"/>
    </source>
</evidence>
<dbReference type="PANTHER" id="PTHR43289">
    <property type="entry name" value="MITOGEN-ACTIVATED PROTEIN KINASE KINASE KINASE 20-RELATED"/>
    <property type="match status" value="1"/>
</dbReference>
<dbReference type="Gene3D" id="3.30.200.20">
    <property type="entry name" value="Phosphorylase Kinase, domain 1"/>
    <property type="match status" value="1"/>
</dbReference>
<proteinExistence type="predicted"/>